<accession>A0A839GLN6</accession>
<dbReference type="InterPro" id="IPR001173">
    <property type="entry name" value="Glyco_trans_2-like"/>
</dbReference>
<dbReference type="PANTHER" id="PTHR10859:SF91">
    <property type="entry name" value="DOLICHYL-PHOSPHATE BETA-GLUCOSYLTRANSFERASE"/>
    <property type="match status" value="1"/>
</dbReference>
<feature type="domain" description="Glycosyltransferase 2-like" evidence="1">
    <location>
        <begin position="11"/>
        <end position="145"/>
    </location>
</feature>
<proteinExistence type="predicted"/>
<dbReference type="Proteomes" id="UP000563094">
    <property type="component" value="Unassembled WGS sequence"/>
</dbReference>
<gene>
    <name evidence="2" type="ORF">FHS90_002457</name>
</gene>
<dbReference type="EMBL" id="JACJIQ010000008">
    <property type="protein sequence ID" value="MBA9077739.1"/>
    <property type="molecule type" value="Genomic_DNA"/>
</dbReference>
<dbReference type="InterPro" id="IPR029044">
    <property type="entry name" value="Nucleotide-diphossugar_trans"/>
</dbReference>
<dbReference type="AlphaFoldDB" id="A0A839GLN6"/>
<protein>
    <submittedName>
        <fullName evidence="2">Glycosyltransferase involved in cell wall biosynthesis</fullName>
    </submittedName>
</protein>
<keyword evidence="2" id="KW-0808">Transferase</keyword>
<dbReference type="Gene3D" id="3.90.550.10">
    <property type="entry name" value="Spore Coat Polysaccharide Biosynthesis Protein SpsA, Chain A"/>
    <property type="match status" value="1"/>
</dbReference>
<evidence type="ECO:0000259" key="1">
    <source>
        <dbReference type="Pfam" id="PF00535"/>
    </source>
</evidence>
<name>A0A839GLN6_9BACT</name>
<keyword evidence="3" id="KW-1185">Reference proteome</keyword>
<comment type="caution">
    <text evidence="2">The sequence shown here is derived from an EMBL/GenBank/DDBJ whole genome shotgun (WGS) entry which is preliminary data.</text>
</comment>
<dbReference type="SUPFAM" id="SSF53448">
    <property type="entry name" value="Nucleotide-diphospho-sugar transferases"/>
    <property type="match status" value="1"/>
</dbReference>
<dbReference type="PANTHER" id="PTHR10859">
    <property type="entry name" value="GLYCOSYL TRANSFERASE"/>
    <property type="match status" value="1"/>
</dbReference>
<organism evidence="2 3">
    <name type="scientific">Rufibacter quisquiliarum</name>
    <dbReference type="NCBI Taxonomy" id="1549639"/>
    <lineage>
        <taxon>Bacteria</taxon>
        <taxon>Pseudomonadati</taxon>
        <taxon>Bacteroidota</taxon>
        <taxon>Cytophagia</taxon>
        <taxon>Cytophagales</taxon>
        <taxon>Hymenobacteraceae</taxon>
        <taxon>Rufibacter</taxon>
    </lineage>
</organism>
<sequence>MQKLQTLLSGIDLHLILVNDGSSRGVQPSDIQHLQKHLPSFTYLSYEVNQGKGFALRTGVAHSTSPLCLYTDIDFPYEETSMARVYQTLAHGNVDIAIGIRDADYYAQVPPSRTKISKLLKRLTRNFLRLPINDTQCGLKGFNQKGRQLFLETQINRYLFDLEFIYLASKLAQEVVMVPIEVALKPEIVFSKMNFKILLQESYSFLKIFFTSSSQRFKSK</sequence>
<evidence type="ECO:0000313" key="2">
    <source>
        <dbReference type="EMBL" id="MBA9077739.1"/>
    </source>
</evidence>
<dbReference type="Pfam" id="PF00535">
    <property type="entry name" value="Glycos_transf_2"/>
    <property type="match status" value="1"/>
</dbReference>
<dbReference type="GO" id="GO:0006487">
    <property type="term" value="P:protein N-linked glycosylation"/>
    <property type="evidence" value="ECO:0007669"/>
    <property type="project" value="TreeGrafter"/>
</dbReference>
<reference evidence="2 3" key="1">
    <citation type="submission" date="2020-08" db="EMBL/GenBank/DDBJ databases">
        <title>Genomic Encyclopedia of Type Strains, Phase IV (KMG-IV): sequencing the most valuable type-strain genomes for metagenomic binning, comparative biology and taxonomic classification.</title>
        <authorList>
            <person name="Goeker M."/>
        </authorList>
    </citation>
    <scope>NUCLEOTIDE SEQUENCE [LARGE SCALE GENOMIC DNA]</scope>
    <source>
        <strain evidence="2 3">DSM 29854</strain>
    </source>
</reference>
<dbReference type="GO" id="GO:0016740">
    <property type="term" value="F:transferase activity"/>
    <property type="evidence" value="ECO:0007669"/>
    <property type="project" value="UniProtKB-KW"/>
</dbReference>
<evidence type="ECO:0000313" key="3">
    <source>
        <dbReference type="Proteomes" id="UP000563094"/>
    </source>
</evidence>